<feature type="compositionally biased region" description="Pro residues" evidence="1">
    <location>
        <begin position="44"/>
        <end position="58"/>
    </location>
</feature>
<name>A0A8C8A3X5_9STRI</name>
<evidence type="ECO:0000313" key="2">
    <source>
        <dbReference type="Ensembl" id="ENSOSUP00000000269.1"/>
    </source>
</evidence>
<reference evidence="2" key="2">
    <citation type="submission" date="2025-09" db="UniProtKB">
        <authorList>
            <consortium name="Ensembl"/>
        </authorList>
    </citation>
    <scope>IDENTIFICATION</scope>
</reference>
<feature type="compositionally biased region" description="Polar residues" evidence="1">
    <location>
        <begin position="28"/>
        <end position="37"/>
    </location>
</feature>
<reference evidence="2" key="1">
    <citation type="submission" date="2025-08" db="UniProtKB">
        <authorList>
            <consortium name="Ensembl"/>
        </authorList>
    </citation>
    <scope>IDENTIFICATION</scope>
</reference>
<feature type="compositionally biased region" description="Basic and acidic residues" evidence="1">
    <location>
        <begin position="159"/>
        <end position="176"/>
    </location>
</feature>
<evidence type="ECO:0000256" key="1">
    <source>
        <dbReference type="SAM" id="MobiDB-lite"/>
    </source>
</evidence>
<feature type="compositionally biased region" description="Low complexity" evidence="1">
    <location>
        <begin position="139"/>
        <end position="153"/>
    </location>
</feature>
<sequence length="265" mass="27674">MLSSYRIVPQATSPCPPALSLGLDPCSSTATHRTLSARQRLRPLPQPLSPQRCPPDPARPALTELAVAVATPAQPLQVPLQHVGEEVAGRNLHRVPTQRLANLRHRHPQQPPRVGLAHAGSARRGAARPGPGGPREAHAQPAAILAPRLPAARARPRHSSAERIERGAARRIERSAGRAGPSRCGGGGWASGRSGSSLPRNPEIAGSCSGVRKSWCRAAALEAAESRDGLSRERGAAGAPSTSAVPKQPSRGRACEAGAGSRRII</sequence>
<keyword evidence="3" id="KW-1185">Reference proteome</keyword>
<dbReference type="Ensembl" id="ENSOSUT00000000276.1">
    <property type="protein sequence ID" value="ENSOSUP00000000269.1"/>
    <property type="gene ID" value="ENSOSUG00000000223.1"/>
</dbReference>
<organism evidence="2 3">
    <name type="scientific">Otus sunia</name>
    <name type="common">Oriental scops-owl</name>
    <dbReference type="NCBI Taxonomy" id="257818"/>
    <lineage>
        <taxon>Eukaryota</taxon>
        <taxon>Metazoa</taxon>
        <taxon>Chordata</taxon>
        <taxon>Craniata</taxon>
        <taxon>Vertebrata</taxon>
        <taxon>Euteleostomi</taxon>
        <taxon>Archelosauria</taxon>
        <taxon>Archosauria</taxon>
        <taxon>Dinosauria</taxon>
        <taxon>Saurischia</taxon>
        <taxon>Theropoda</taxon>
        <taxon>Coelurosauria</taxon>
        <taxon>Aves</taxon>
        <taxon>Neognathae</taxon>
        <taxon>Neoaves</taxon>
        <taxon>Telluraves</taxon>
        <taxon>Strigiformes</taxon>
        <taxon>Strigidae</taxon>
        <taxon>Otus</taxon>
    </lineage>
</organism>
<proteinExistence type="predicted"/>
<feature type="compositionally biased region" description="Basic and acidic residues" evidence="1">
    <location>
        <begin position="224"/>
        <end position="235"/>
    </location>
</feature>
<protein>
    <submittedName>
        <fullName evidence="2">Uncharacterized protein</fullName>
    </submittedName>
</protein>
<accession>A0A8C8A3X5</accession>
<feature type="region of interest" description="Disordered" evidence="1">
    <location>
        <begin position="223"/>
        <end position="265"/>
    </location>
</feature>
<dbReference type="Proteomes" id="UP000694552">
    <property type="component" value="Unplaced"/>
</dbReference>
<feature type="region of interest" description="Disordered" evidence="1">
    <location>
        <begin position="28"/>
        <end position="59"/>
    </location>
</feature>
<dbReference type="AlphaFoldDB" id="A0A8C8A3X5"/>
<evidence type="ECO:0000313" key="3">
    <source>
        <dbReference type="Proteomes" id="UP000694552"/>
    </source>
</evidence>
<feature type="region of interest" description="Disordered" evidence="1">
    <location>
        <begin position="105"/>
        <end position="211"/>
    </location>
</feature>
<feature type="compositionally biased region" description="Low complexity" evidence="1">
    <location>
        <begin position="117"/>
        <end position="129"/>
    </location>
</feature>